<feature type="domain" description="HTH tetR-type" evidence="5">
    <location>
        <begin position="6"/>
        <end position="66"/>
    </location>
</feature>
<dbReference type="PANTHER" id="PTHR30055:SF234">
    <property type="entry name" value="HTH-TYPE TRANSCRIPTIONAL REGULATOR BETI"/>
    <property type="match status" value="1"/>
</dbReference>
<sequence length="192" mass="21488">MARGRPSKKAHIVEVACELFTKQGYQSTSIDQVVLAAAVSKPTVYSNFPTKLVLWETALFSLTERAQEEMDIALLKLNSAKELSFITGWIALWSVWVGKAERLASYRILLGEQHKMAPSTFALFVEFEAVLESTLLAWMNKVSASDEHFFTLKAVSKEALLMPALMNQSMMEENNLAQQLTNLMTSVSPPNR</sequence>
<gene>
    <name evidence="6" type="ORF">A8139_10360</name>
</gene>
<dbReference type="Pfam" id="PF00440">
    <property type="entry name" value="TetR_N"/>
    <property type="match status" value="1"/>
</dbReference>
<keyword evidence="1" id="KW-0805">Transcription regulation</keyword>
<dbReference type="PANTHER" id="PTHR30055">
    <property type="entry name" value="HTH-TYPE TRANSCRIPTIONAL REGULATOR RUTR"/>
    <property type="match status" value="1"/>
</dbReference>
<organism evidence="6 7">
    <name type="scientific">Marinomonas primoryensis</name>
    <dbReference type="NCBI Taxonomy" id="178399"/>
    <lineage>
        <taxon>Bacteria</taxon>
        <taxon>Pseudomonadati</taxon>
        <taxon>Pseudomonadota</taxon>
        <taxon>Gammaproteobacteria</taxon>
        <taxon>Oceanospirillales</taxon>
        <taxon>Oceanospirillaceae</taxon>
        <taxon>Marinomonas</taxon>
    </lineage>
</organism>
<dbReference type="SUPFAM" id="SSF46689">
    <property type="entry name" value="Homeodomain-like"/>
    <property type="match status" value="1"/>
</dbReference>
<dbReference type="Proteomes" id="UP000249898">
    <property type="component" value="Chromosome"/>
</dbReference>
<dbReference type="AlphaFoldDB" id="A0A2Z4PT76"/>
<name>A0A2Z4PT76_9GAMM</name>
<protein>
    <submittedName>
        <fullName evidence="6">TetR family transcriptional regulator</fullName>
    </submittedName>
</protein>
<dbReference type="Gene3D" id="1.10.357.10">
    <property type="entry name" value="Tetracycline Repressor, domain 2"/>
    <property type="match status" value="1"/>
</dbReference>
<reference evidence="6 7" key="1">
    <citation type="submission" date="2016-06" db="EMBL/GenBank/DDBJ databases">
        <title>The sequenced genome of the ice-adhering bacterium Marinomonas primoryensis, from Antarctica.</title>
        <authorList>
            <person name="Graham L."/>
            <person name="Vance T.D.R."/>
            <person name="Davies P.L."/>
        </authorList>
    </citation>
    <scope>NUCLEOTIDE SEQUENCE [LARGE SCALE GENOMIC DNA]</scope>
    <source>
        <strain evidence="6 7">AceL</strain>
    </source>
</reference>
<dbReference type="EMBL" id="CP016181">
    <property type="protein sequence ID" value="AWY00359.1"/>
    <property type="molecule type" value="Genomic_DNA"/>
</dbReference>
<keyword evidence="3" id="KW-0804">Transcription</keyword>
<evidence type="ECO:0000256" key="4">
    <source>
        <dbReference type="PROSITE-ProRule" id="PRU00335"/>
    </source>
</evidence>
<feature type="DNA-binding region" description="H-T-H motif" evidence="4">
    <location>
        <begin position="29"/>
        <end position="48"/>
    </location>
</feature>
<dbReference type="InterPro" id="IPR050109">
    <property type="entry name" value="HTH-type_TetR-like_transc_reg"/>
</dbReference>
<evidence type="ECO:0000313" key="7">
    <source>
        <dbReference type="Proteomes" id="UP000249898"/>
    </source>
</evidence>
<dbReference type="OrthoDB" id="8535430at2"/>
<evidence type="ECO:0000256" key="1">
    <source>
        <dbReference type="ARBA" id="ARBA00023015"/>
    </source>
</evidence>
<dbReference type="InterPro" id="IPR009057">
    <property type="entry name" value="Homeodomain-like_sf"/>
</dbReference>
<keyword evidence="2 4" id="KW-0238">DNA-binding</keyword>
<evidence type="ECO:0000313" key="6">
    <source>
        <dbReference type="EMBL" id="AWY00359.1"/>
    </source>
</evidence>
<dbReference type="RefSeq" id="WP_112137925.1">
    <property type="nucleotide sequence ID" value="NZ_CP016181.1"/>
</dbReference>
<dbReference type="GO" id="GO:0003700">
    <property type="term" value="F:DNA-binding transcription factor activity"/>
    <property type="evidence" value="ECO:0007669"/>
    <property type="project" value="TreeGrafter"/>
</dbReference>
<accession>A0A2Z4PT76</accession>
<evidence type="ECO:0000256" key="3">
    <source>
        <dbReference type="ARBA" id="ARBA00023163"/>
    </source>
</evidence>
<evidence type="ECO:0000256" key="2">
    <source>
        <dbReference type="ARBA" id="ARBA00023125"/>
    </source>
</evidence>
<dbReference type="GO" id="GO:0000976">
    <property type="term" value="F:transcription cis-regulatory region binding"/>
    <property type="evidence" value="ECO:0007669"/>
    <property type="project" value="TreeGrafter"/>
</dbReference>
<dbReference type="PRINTS" id="PR00455">
    <property type="entry name" value="HTHTETR"/>
</dbReference>
<dbReference type="PROSITE" id="PS50977">
    <property type="entry name" value="HTH_TETR_2"/>
    <property type="match status" value="1"/>
</dbReference>
<dbReference type="InterPro" id="IPR001647">
    <property type="entry name" value="HTH_TetR"/>
</dbReference>
<evidence type="ECO:0000259" key="5">
    <source>
        <dbReference type="PROSITE" id="PS50977"/>
    </source>
</evidence>
<proteinExistence type="predicted"/>